<dbReference type="Pfam" id="PF01037">
    <property type="entry name" value="AsnC_trans_reg"/>
    <property type="match status" value="1"/>
</dbReference>
<dbReference type="RefSeq" id="WP_208238455.1">
    <property type="nucleotide sequence ID" value="NZ_JAGEPF010000004.1"/>
</dbReference>
<dbReference type="InterPro" id="IPR000485">
    <property type="entry name" value="AsnC-type_HTH_dom"/>
</dbReference>
<reference evidence="7 8" key="1">
    <citation type="submission" date="2021-03" db="EMBL/GenBank/DDBJ databases">
        <title>Actinomadura violae sp. nov., isolated from lichen in Thailand.</title>
        <authorList>
            <person name="Kanchanasin P."/>
            <person name="Saeng-In P."/>
            <person name="Phongsopitanun W."/>
            <person name="Yuki M."/>
            <person name="Kudo T."/>
            <person name="Ohkuma M."/>
            <person name="Tanasupawat S."/>
        </authorList>
    </citation>
    <scope>NUCLEOTIDE SEQUENCE [LARGE SCALE GENOMIC DNA]</scope>
    <source>
        <strain evidence="7 8">LCR2-06</strain>
    </source>
</reference>
<comment type="caution">
    <text evidence="7">The sequence shown here is derived from an EMBL/GenBank/DDBJ whole genome shotgun (WGS) entry which is preliminary data.</text>
</comment>
<evidence type="ECO:0000256" key="2">
    <source>
        <dbReference type="ARBA" id="ARBA00023125"/>
    </source>
</evidence>
<dbReference type="SUPFAM" id="SSF46785">
    <property type="entry name" value="Winged helix' DNA-binding domain"/>
    <property type="match status" value="1"/>
</dbReference>
<feature type="domain" description="HTH asnC-type" evidence="6">
    <location>
        <begin position="1"/>
        <end position="41"/>
    </location>
</feature>
<proteinExistence type="predicted"/>
<keyword evidence="1" id="KW-0805">Transcription regulation</keyword>
<dbReference type="Pfam" id="PF13404">
    <property type="entry name" value="HTH_AsnC-type"/>
    <property type="match status" value="1"/>
</dbReference>
<evidence type="ECO:0000256" key="1">
    <source>
        <dbReference type="ARBA" id="ARBA00023015"/>
    </source>
</evidence>
<name>A0ABS3RLK7_9ACTN</name>
<dbReference type="PRINTS" id="PR00033">
    <property type="entry name" value="HTHASNC"/>
</dbReference>
<dbReference type="InterPro" id="IPR019888">
    <property type="entry name" value="Tscrpt_reg_AsnC-like"/>
</dbReference>
<evidence type="ECO:0000259" key="6">
    <source>
        <dbReference type="Pfam" id="PF13404"/>
    </source>
</evidence>
<dbReference type="InterPro" id="IPR036388">
    <property type="entry name" value="WH-like_DNA-bd_sf"/>
</dbReference>
<keyword evidence="8" id="KW-1185">Reference proteome</keyword>
<dbReference type="Gene3D" id="1.10.10.10">
    <property type="entry name" value="Winged helix-like DNA-binding domain superfamily/Winged helix DNA-binding domain"/>
    <property type="match status" value="1"/>
</dbReference>
<dbReference type="PANTHER" id="PTHR30154:SF34">
    <property type="entry name" value="TRANSCRIPTIONAL REGULATOR AZLB"/>
    <property type="match status" value="1"/>
</dbReference>
<dbReference type="EMBL" id="JAGEPF010000004">
    <property type="protein sequence ID" value="MBO2457443.1"/>
    <property type="molecule type" value="Genomic_DNA"/>
</dbReference>
<dbReference type="PANTHER" id="PTHR30154">
    <property type="entry name" value="LEUCINE-RESPONSIVE REGULATORY PROTEIN"/>
    <property type="match status" value="1"/>
</dbReference>
<evidence type="ECO:0000256" key="3">
    <source>
        <dbReference type="ARBA" id="ARBA00023163"/>
    </source>
</evidence>
<dbReference type="Proteomes" id="UP000680206">
    <property type="component" value="Unassembled WGS sequence"/>
</dbReference>
<accession>A0ABS3RLK7</accession>
<organism evidence="7 8">
    <name type="scientific">Actinomadura violacea</name>
    <dbReference type="NCBI Taxonomy" id="2819934"/>
    <lineage>
        <taxon>Bacteria</taxon>
        <taxon>Bacillati</taxon>
        <taxon>Actinomycetota</taxon>
        <taxon>Actinomycetes</taxon>
        <taxon>Streptosporangiales</taxon>
        <taxon>Thermomonosporaceae</taxon>
        <taxon>Actinomadura</taxon>
    </lineage>
</organism>
<gene>
    <name evidence="7" type="ORF">J4709_07635</name>
</gene>
<keyword evidence="3" id="KW-0804">Transcription</keyword>
<feature type="region of interest" description="Disordered" evidence="4">
    <location>
        <begin position="149"/>
        <end position="174"/>
    </location>
</feature>
<dbReference type="InterPro" id="IPR019887">
    <property type="entry name" value="Tscrpt_reg_AsnC/Lrp_C"/>
</dbReference>
<dbReference type="InterPro" id="IPR011008">
    <property type="entry name" value="Dimeric_a/b-barrel"/>
</dbReference>
<evidence type="ECO:0000256" key="4">
    <source>
        <dbReference type="SAM" id="MobiDB-lite"/>
    </source>
</evidence>
<feature type="compositionally biased region" description="Basic and acidic residues" evidence="4">
    <location>
        <begin position="149"/>
        <end position="159"/>
    </location>
</feature>
<dbReference type="Gene3D" id="3.30.70.920">
    <property type="match status" value="2"/>
</dbReference>
<dbReference type="SUPFAM" id="SSF54909">
    <property type="entry name" value="Dimeric alpha+beta barrel"/>
    <property type="match status" value="2"/>
</dbReference>
<dbReference type="InterPro" id="IPR036390">
    <property type="entry name" value="WH_DNA-bd_sf"/>
</dbReference>
<sequence>MDELDLALVNALQHDPRASWARLARPLGVDAATLSRRWARLSASGEAWVTSSAGPSQLDYGAFALVEVGCLPGANQRIAAEIATDPCAGSVEHTTGNRDLLLTVSAMSVAAVSEYVLDRLGAIDGVTFTRTHLSHRLHREASRWRLDSLSQDQRRDLERGGGSGSGNEPGPLRPDEVAVVVALSPDGRRPHAALAAELGMSEARVRRAVTGMLASGRAVLRCEAAHWLAGWRVTGMLWLNVPPPRLQAVADRIATMREARMVCSVVGRANLMVNVWVHGMNELAAYQARLVSLFPEIQIVEQSVTLKWVKRVGRLLDDQGRSIGCIPLDPRRTAPAVLNRPPG</sequence>
<evidence type="ECO:0000313" key="7">
    <source>
        <dbReference type="EMBL" id="MBO2457443.1"/>
    </source>
</evidence>
<feature type="domain" description="Transcription regulator AsnC/Lrp ligand binding" evidence="5">
    <location>
        <begin position="67"/>
        <end position="134"/>
    </location>
</feature>
<evidence type="ECO:0000313" key="8">
    <source>
        <dbReference type="Proteomes" id="UP000680206"/>
    </source>
</evidence>
<protein>
    <submittedName>
        <fullName evidence="7">Lrp/AsnC family transcriptional regulator</fullName>
    </submittedName>
</protein>
<keyword evidence="2" id="KW-0238">DNA-binding</keyword>
<evidence type="ECO:0000259" key="5">
    <source>
        <dbReference type="Pfam" id="PF01037"/>
    </source>
</evidence>
<dbReference type="SMART" id="SM00344">
    <property type="entry name" value="HTH_ASNC"/>
    <property type="match status" value="1"/>
</dbReference>